<evidence type="ECO:0000313" key="3">
    <source>
        <dbReference type="EMBL" id="MBJ6724889.1"/>
    </source>
</evidence>
<name>A0A8J7LUP0_9BACT</name>
<accession>A0A8J7LUP0</accession>
<feature type="domain" description="OmpA-like" evidence="2">
    <location>
        <begin position="88"/>
        <end position="196"/>
    </location>
</feature>
<dbReference type="PROSITE" id="PS51123">
    <property type="entry name" value="OMPA_2"/>
    <property type="match status" value="1"/>
</dbReference>
<dbReference type="InterPro" id="IPR006665">
    <property type="entry name" value="OmpA-like"/>
</dbReference>
<dbReference type="SUPFAM" id="SSF103088">
    <property type="entry name" value="OmpA-like"/>
    <property type="match status" value="1"/>
</dbReference>
<dbReference type="EMBL" id="JAEMHM010000006">
    <property type="protein sequence ID" value="MBJ6724889.1"/>
    <property type="molecule type" value="Genomic_DNA"/>
</dbReference>
<sequence>MPGRYIAIGLALLVPVAAEAAVIKQRPFDYSFEVADVRGSDVFVVCTSSPDDRLSVLPAPPPLAVRSSRDEIPVKEVLKTAPPAVDARKDCVNCLLGTVRFAFDSWEITKDQRAKLEEVIKTVPEGAVVNIDGYTCDLGSASHNLRLSYKRANKVAAYLRGKGVPVGRVNGLGECCPVSDDKPQNRRVEISTQQKEEK</sequence>
<evidence type="ECO:0000313" key="4">
    <source>
        <dbReference type="Proteomes" id="UP000636888"/>
    </source>
</evidence>
<dbReference type="Gene3D" id="3.30.1330.60">
    <property type="entry name" value="OmpA-like domain"/>
    <property type="match status" value="1"/>
</dbReference>
<keyword evidence="1" id="KW-0472">Membrane</keyword>
<dbReference type="AlphaFoldDB" id="A0A8J7LUP0"/>
<gene>
    <name evidence="3" type="ORF">JFN93_09240</name>
</gene>
<evidence type="ECO:0000259" key="2">
    <source>
        <dbReference type="PROSITE" id="PS51123"/>
    </source>
</evidence>
<reference evidence="3" key="1">
    <citation type="submission" date="2020-12" db="EMBL/GenBank/DDBJ databases">
        <title>Geomonas sp. Red875, isolated from river sediment.</title>
        <authorList>
            <person name="Xu Z."/>
            <person name="Zhang Z."/>
            <person name="Masuda Y."/>
            <person name="Itoh H."/>
            <person name="Senoo K."/>
        </authorList>
    </citation>
    <scope>NUCLEOTIDE SEQUENCE</scope>
    <source>
        <strain evidence="3">Red875</strain>
    </source>
</reference>
<protein>
    <submittedName>
        <fullName evidence="3">OmpA family protein</fullName>
    </submittedName>
</protein>
<evidence type="ECO:0000256" key="1">
    <source>
        <dbReference type="PROSITE-ProRule" id="PRU00473"/>
    </source>
</evidence>
<keyword evidence="4" id="KW-1185">Reference proteome</keyword>
<organism evidence="3 4">
    <name type="scientific">Geomesophilobacter sediminis</name>
    <dbReference type="NCBI Taxonomy" id="2798584"/>
    <lineage>
        <taxon>Bacteria</taxon>
        <taxon>Pseudomonadati</taxon>
        <taxon>Thermodesulfobacteriota</taxon>
        <taxon>Desulfuromonadia</taxon>
        <taxon>Geobacterales</taxon>
        <taxon>Geobacteraceae</taxon>
        <taxon>Geomesophilobacter</taxon>
    </lineage>
</organism>
<dbReference type="InterPro" id="IPR036737">
    <property type="entry name" value="OmpA-like_sf"/>
</dbReference>
<dbReference type="InterPro" id="IPR050330">
    <property type="entry name" value="Bact_OuterMem_StrucFunc"/>
</dbReference>
<dbReference type="PANTHER" id="PTHR30329:SF21">
    <property type="entry name" value="LIPOPROTEIN YIAD-RELATED"/>
    <property type="match status" value="1"/>
</dbReference>
<dbReference type="RefSeq" id="WP_199383774.1">
    <property type="nucleotide sequence ID" value="NZ_JAEMHM010000006.1"/>
</dbReference>
<dbReference type="GO" id="GO:0016020">
    <property type="term" value="C:membrane"/>
    <property type="evidence" value="ECO:0007669"/>
    <property type="project" value="UniProtKB-UniRule"/>
</dbReference>
<comment type="caution">
    <text evidence="3">The sequence shown here is derived from an EMBL/GenBank/DDBJ whole genome shotgun (WGS) entry which is preliminary data.</text>
</comment>
<dbReference type="CDD" id="cd07185">
    <property type="entry name" value="OmpA_C-like"/>
    <property type="match status" value="1"/>
</dbReference>
<proteinExistence type="predicted"/>
<dbReference type="Proteomes" id="UP000636888">
    <property type="component" value="Unassembled WGS sequence"/>
</dbReference>
<dbReference type="PANTHER" id="PTHR30329">
    <property type="entry name" value="STATOR ELEMENT OF FLAGELLAR MOTOR COMPLEX"/>
    <property type="match status" value="1"/>
</dbReference>
<dbReference type="Pfam" id="PF00691">
    <property type="entry name" value="OmpA"/>
    <property type="match status" value="1"/>
</dbReference>